<gene>
    <name evidence="2" type="ORF">C8N34_101423</name>
</gene>
<feature type="domain" description="DUF4166" evidence="1">
    <location>
        <begin position="14"/>
        <end position="169"/>
    </location>
</feature>
<comment type="caution">
    <text evidence="2">The sequence shown here is derived from an EMBL/GenBank/DDBJ whole genome shotgun (WGS) entry which is preliminary data.</text>
</comment>
<dbReference type="Proteomes" id="UP000244224">
    <property type="component" value="Unassembled WGS sequence"/>
</dbReference>
<reference evidence="2 3" key="1">
    <citation type="submission" date="2018-04" db="EMBL/GenBank/DDBJ databases">
        <title>Genomic Encyclopedia of Archaeal and Bacterial Type Strains, Phase II (KMG-II): from individual species to whole genera.</title>
        <authorList>
            <person name="Goeker M."/>
        </authorList>
    </citation>
    <scope>NUCLEOTIDE SEQUENCE [LARGE SCALE GENOMIC DNA]</scope>
    <source>
        <strain evidence="2 3">DSM 21823</strain>
    </source>
</reference>
<sequence length="174" mass="18914">MSDPFLQALGAVDLPVRLRALHSPKAAPRRWSGPCRVERGNGIVAGLLLWLGRFPAAGTVDLHLTTRREGAMVHWLRDFGGRCTPSILSFRAGRVVERFGPFVLMMRPEPIPGGFRLHVTGGRVLGLPVPRFCLPRAEVAETGTETGVAFDVAACLPWGGLLIRYRGTLTPEAP</sequence>
<dbReference type="RefSeq" id="WP_108127214.1">
    <property type="nucleotide sequence ID" value="NZ_QBKP01000001.1"/>
</dbReference>
<evidence type="ECO:0000259" key="1">
    <source>
        <dbReference type="Pfam" id="PF13761"/>
    </source>
</evidence>
<evidence type="ECO:0000313" key="3">
    <source>
        <dbReference type="Proteomes" id="UP000244224"/>
    </source>
</evidence>
<dbReference type="InterPro" id="IPR025311">
    <property type="entry name" value="DUF4166"/>
</dbReference>
<proteinExistence type="predicted"/>
<protein>
    <submittedName>
        <fullName evidence="2">Uncharacterized protein DUF4166</fullName>
    </submittedName>
</protein>
<accession>A0A2T6BBQ8</accession>
<dbReference type="OrthoDB" id="528778at2"/>
<dbReference type="AlphaFoldDB" id="A0A2T6BBQ8"/>
<name>A0A2T6BBQ8_9RHOB</name>
<evidence type="ECO:0000313" key="2">
    <source>
        <dbReference type="EMBL" id="PTX53505.1"/>
    </source>
</evidence>
<dbReference type="Pfam" id="PF13761">
    <property type="entry name" value="DUF4166"/>
    <property type="match status" value="1"/>
</dbReference>
<organism evidence="2 3">
    <name type="scientific">Gemmobacter caeni</name>
    <dbReference type="NCBI Taxonomy" id="589035"/>
    <lineage>
        <taxon>Bacteria</taxon>
        <taxon>Pseudomonadati</taxon>
        <taxon>Pseudomonadota</taxon>
        <taxon>Alphaproteobacteria</taxon>
        <taxon>Rhodobacterales</taxon>
        <taxon>Paracoccaceae</taxon>
        <taxon>Gemmobacter</taxon>
    </lineage>
</organism>
<dbReference type="EMBL" id="QBKP01000001">
    <property type="protein sequence ID" value="PTX53505.1"/>
    <property type="molecule type" value="Genomic_DNA"/>
</dbReference>
<keyword evidence="3" id="KW-1185">Reference proteome</keyword>